<protein>
    <submittedName>
        <fullName evidence="1">DUF3047 domain-containing protein</fullName>
    </submittedName>
</protein>
<dbReference type="EMBL" id="JAEQNA010000001">
    <property type="protein sequence ID" value="MBL0418740.1"/>
    <property type="molecule type" value="Genomic_DNA"/>
</dbReference>
<dbReference type="InterPro" id="IPR021409">
    <property type="entry name" value="DUF3047"/>
</dbReference>
<dbReference type="AlphaFoldDB" id="A0A936ZPR8"/>
<name>A0A936ZPR8_9BURK</name>
<comment type="caution">
    <text evidence="1">The sequence shown here is derived from an EMBL/GenBank/DDBJ whole genome shotgun (WGS) entry which is preliminary data.</text>
</comment>
<dbReference type="Pfam" id="PF11249">
    <property type="entry name" value="DUF3047"/>
    <property type="match status" value="1"/>
</dbReference>
<sequence length="233" mass="25291">MLLPALAGADSGPVWVGRFDQGLAPWQEVRLNADLKPNTFAARTWDGLAAVEVRSAASMSLLARPVDVDLARTPVLCWRWRVDAPLQGADMARKSGDDYAARLYVSLALPDSEKSFGLRTQLRIARAIWGPAVPDAAINYVWDNHHPVGTERPNAYTDRTTMVVLRSGAAQAGQWVQERRHVGRDAARLYGPSAAPVQLAVTADTDNTGESSRAGFADLHFVGEHEACAVRPP</sequence>
<reference evidence="1" key="1">
    <citation type="submission" date="2021-01" db="EMBL/GenBank/DDBJ databases">
        <title>Ramlibacter sp. strain AW1 16S ribosomal RNA gene Genome sequencing and assembly.</title>
        <authorList>
            <person name="Kang M."/>
        </authorList>
    </citation>
    <scope>NUCLEOTIDE SEQUENCE</scope>
    <source>
        <strain evidence="1">AW1</strain>
    </source>
</reference>
<accession>A0A936ZPR8</accession>
<evidence type="ECO:0000313" key="1">
    <source>
        <dbReference type="EMBL" id="MBL0418740.1"/>
    </source>
</evidence>
<keyword evidence="2" id="KW-1185">Reference proteome</keyword>
<proteinExistence type="predicted"/>
<organism evidence="1 2">
    <name type="scientific">Ramlibacter aurantiacus</name>
    <dbReference type="NCBI Taxonomy" id="2801330"/>
    <lineage>
        <taxon>Bacteria</taxon>
        <taxon>Pseudomonadati</taxon>
        <taxon>Pseudomonadota</taxon>
        <taxon>Betaproteobacteria</taxon>
        <taxon>Burkholderiales</taxon>
        <taxon>Comamonadaceae</taxon>
        <taxon>Ramlibacter</taxon>
    </lineage>
</organism>
<dbReference type="Proteomes" id="UP000613011">
    <property type="component" value="Unassembled WGS sequence"/>
</dbReference>
<gene>
    <name evidence="1" type="ORF">JI739_00135</name>
</gene>
<evidence type="ECO:0000313" key="2">
    <source>
        <dbReference type="Proteomes" id="UP000613011"/>
    </source>
</evidence>